<evidence type="ECO:0000256" key="4">
    <source>
        <dbReference type="ARBA" id="ARBA00022989"/>
    </source>
</evidence>
<reference evidence="8 9" key="1">
    <citation type="submission" date="2016-02" db="EMBL/GenBank/DDBJ databases">
        <title>Ulvibacter sp. LPB0005, isolated from Thais luteostoma.</title>
        <authorList>
            <person name="Shin S.-K."/>
            <person name="Yi H."/>
        </authorList>
    </citation>
    <scope>NUCLEOTIDE SEQUENCE [LARGE SCALE GENOMIC DNA]</scope>
    <source>
        <strain evidence="8 9">LPB0005</strain>
    </source>
</reference>
<keyword evidence="5" id="KW-0472">Membrane</keyword>
<dbReference type="Pfam" id="PF13517">
    <property type="entry name" value="FG-GAP_3"/>
    <property type="match status" value="1"/>
</dbReference>
<evidence type="ECO:0000256" key="5">
    <source>
        <dbReference type="ARBA" id="ARBA00023136"/>
    </source>
</evidence>
<dbReference type="EMBL" id="LRXL01000004">
    <property type="protein sequence ID" value="OAB81693.1"/>
    <property type="molecule type" value="Genomic_DNA"/>
</dbReference>
<accession>A0A167KBH5</accession>
<keyword evidence="2" id="KW-0812">Transmembrane</keyword>
<feature type="signal peptide" evidence="6">
    <location>
        <begin position="1"/>
        <end position="21"/>
    </location>
</feature>
<organism evidence="8 9">
    <name type="scientific">Cochleicola gelatinilyticus</name>
    <dbReference type="NCBI Taxonomy" id="1763537"/>
    <lineage>
        <taxon>Bacteria</taxon>
        <taxon>Pseudomonadati</taxon>
        <taxon>Bacteroidota</taxon>
        <taxon>Flavobacteriia</taxon>
        <taxon>Flavobacteriales</taxon>
        <taxon>Flavobacteriaceae</taxon>
        <taxon>Cochleicola</taxon>
    </lineage>
</organism>
<dbReference type="GO" id="GO:0016020">
    <property type="term" value="C:membrane"/>
    <property type="evidence" value="ECO:0007669"/>
    <property type="project" value="UniProtKB-SubCell"/>
</dbReference>
<dbReference type="SUPFAM" id="SSF69318">
    <property type="entry name" value="Integrin alpha N-terminal domain"/>
    <property type="match status" value="1"/>
</dbReference>
<comment type="subcellular location">
    <subcellularLocation>
        <location evidence="1">Membrane</location>
        <topology evidence="1">Single-pass membrane protein</topology>
    </subcellularLocation>
</comment>
<proteinExistence type="predicted"/>
<evidence type="ECO:0000313" key="8">
    <source>
        <dbReference type="EMBL" id="OAB81693.1"/>
    </source>
</evidence>
<dbReference type="PANTHER" id="PTHR21419:SF23">
    <property type="entry name" value="PROTEIN DEFECTIVE IN EXINE FORMATION 1"/>
    <property type="match status" value="1"/>
</dbReference>
<keyword evidence="3 6" id="KW-0732">Signal</keyword>
<dbReference type="RefSeq" id="WP_068588439.1">
    <property type="nucleotide sequence ID" value="NZ_LRXL01000004.1"/>
</dbReference>
<evidence type="ECO:0000256" key="6">
    <source>
        <dbReference type="SAM" id="SignalP"/>
    </source>
</evidence>
<dbReference type="InterPro" id="IPR045232">
    <property type="entry name" value="FAM234"/>
</dbReference>
<sequence length="587" mass="62974">MKKINSLITAFFLAALISVNAQEPMGKMASLNDDGTISVTSVPLSSFSNTQESLLPADLMFSFGKPANPQIKNSRGVTLADVNNDGTEEIIYGINTTLYVLNGDGTVLFEKAVEGPILLPPTVVDLNDDGTVEIIINTGYPTTVGRVYLTDNEGNDLPGWPLNFENKWMINAPAVADVDGNGTLDIVTGERFGSTQGFVHALNMDGTEINDGWPVEIPATPAFTPSIGDVDNDGSNDVVIAASSGGMYVFNSDGEVLDGFPVVDPAVKYSYQSPILANVDDDDELEIIGSNHGDAAAFYVMNHDGTYADGWPIARPGWTFSPATVLDIDGDDVFEIFMSDRDSSTDGSDLPTVYGLTPEGENIANFPIEKYGGTEGVLSIADINNDDVLDIIFPSTLTDAEGLGFIHAYAMDGSGELDGFPLRPYGFTFLNGAVLGDVDNDGMLDLTANTYTLNFGADVDSTFVNTYNLNVPYNADKILRNGYKGNNTRDGLVTLDVTLATPDFSEAISLSISPNPSEGILRLELPISIEAADVKIFSIDGKVVFSETTSLTENTNRQFDLRNLKSGLYLVNVSDGKNNYTGKWIKQ</sequence>
<evidence type="ECO:0000256" key="2">
    <source>
        <dbReference type="ARBA" id="ARBA00022692"/>
    </source>
</evidence>
<protein>
    <recommendedName>
        <fullName evidence="7">Secretion system C-terminal sorting domain-containing protein</fullName>
    </recommendedName>
</protein>
<feature type="domain" description="Secretion system C-terminal sorting" evidence="7">
    <location>
        <begin position="512"/>
        <end position="584"/>
    </location>
</feature>
<dbReference type="NCBIfam" id="TIGR04183">
    <property type="entry name" value="Por_Secre_tail"/>
    <property type="match status" value="1"/>
</dbReference>
<dbReference type="InterPro" id="IPR026444">
    <property type="entry name" value="Secre_tail"/>
</dbReference>
<evidence type="ECO:0000313" key="9">
    <source>
        <dbReference type="Proteomes" id="UP000077013"/>
    </source>
</evidence>
<dbReference type="Pfam" id="PF18962">
    <property type="entry name" value="Por_Secre_tail"/>
    <property type="match status" value="1"/>
</dbReference>
<dbReference type="STRING" id="1763537.ULVI_00775"/>
<dbReference type="InterPro" id="IPR013517">
    <property type="entry name" value="FG-GAP"/>
</dbReference>
<feature type="chain" id="PRO_5007889302" description="Secretion system C-terminal sorting domain-containing protein" evidence="6">
    <location>
        <begin position="22"/>
        <end position="587"/>
    </location>
</feature>
<dbReference type="AlphaFoldDB" id="A0A167KBH5"/>
<dbReference type="Gene3D" id="2.130.10.130">
    <property type="entry name" value="Integrin alpha, N-terminal"/>
    <property type="match status" value="1"/>
</dbReference>
<dbReference type="OrthoDB" id="9816120at2"/>
<keyword evidence="9" id="KW-1185">Reference proteome</keyword>
<evidence type="ECO:0000259" key="7">
    <source>
        <dbReference type="Pfam" id="PF18962"/>
    </source>
</evidence>
<dbReference type="PANTHER" id="PTHR21419">
    <property type="match status" value="1"/>
</dbReference>
<evidence type="ECO:0000256" key="3">
    <source>
        <dbReference type="ARBA" id="ARBA00022729"/>
    </source>
</evidence>
<dbReference type="InterPro" id="IPR028994">
    <property type="entry name" value="Integrin_alpha_N"/>
</dbReference>
<evidence type="ECO:0000256" key="1">
    <source>
        <dbReference type="ARBA" id="ARBA00004167"/>
    </source>
</evidence>
<name>A0A167KBH5_9FLAO</name>
<dbReference type="Proteomes" id="UP000077013">
    <property type="component" value="Unassembled WGS sequence"/>
</dbReference>
<comment type="caution">
    <text evidence="8">The sequence shown here is derived from an EMBL/GenBank/DDBJ whole genome shotgun (WGS) entry which is preliminary data.</text>
</comment>
<gene>
    <name evidence="8" type="ORF">ULVI_00775</name>
</gene>
<keyword evidence="4" id="KW-1133">Transmembrane helix</keyword>